<dbReference type="Gene3D" id="1.10.260.130">
    <property type="match status" value="1"/>
</dbReference>
<dbReference type="Proteomes" id="UP000521748">
    <property type="component" value="Unassembled WGS sequence"/>
</dbReference>
<dbReference type="GO" id="GO:0004806">
    <property type="term" value="F:triacylglycerol lipase activity"/>
    <property type="evidence" value="ECO:0007669"/>
    <property type="project" value="InterPro"/>
</dbReference>
<evidence type="ECO:0000256" key="1">
    <source>
        <dbReference type="SAM" id="SignalP"/>
    </source>
</evidence>
<sequence>MPLRRIASVTLTGLALAGLLSLGSAPAQATTTQAAATQATTAQSAGAAVAQSTDFYQLPSEYPATDGALIRQEPSAYYLDPLKLIGSNAQVTRIMYKSTNSQGRPMAVTGTVLVPKTAWLGKGTRPLISLAAGTQGQGDQCAPSKLMTMGSEYEGILLKGLLLRGYAVTITDYEGLGTSDMHTYLSRLSQGHAVLDAARAALSLGIPGINQSTRVGIAGYSQGGGAAASAAELASSYAPELNLMGTYAGAVPADLQSVASNIDGSLYTGFLLYAANGLLASEGIDPSSYFNAQGLQSLQTAAQQCIFATLPSTAFLSTAKLTLSGQKFSALTTSGTFKEILNRQKLGVAGAPKAPVLVGQSLFDDVVPAAQAKALAKRWCAAGSTVQYATTLLPTHVGGYAGLLPDLFAFMEARVAGLPASSNCRSL</sequence>
<dbReference type="AlphaFoldDB" id="A0A7Y9LV55"/>
<keyword evidence="1" id="KW-0732">Signal</keyword>
<feature type="signal peptide" evidence="1">
    <location>
        <begin position="1"/>
        <end position="29"/>
    </location>
</feature>
<dbReference type="Pfam" id="PF03583">
    <property type="entry name" value="LIP"/>
    <property type="match status" value="1"/>
</dbReference>
<comment type="caution">
    <text evidence="2">The sequence shown here is derived from an EMBL/GenBank/DDBJ whole genome shotgun (WGS) entry which is preliminary data.</text>
</comment>
<keyword evidence="3" id="KW-1185">Reference proteome</keyword>
<accession>A0A7Y9LV55</accession>
<dbReference type="InterPro" id="IPR005152">
    <property type="entry name" value="Lipase_secreted"/>
</dbReference>
<dbReference type="RefSeq" id="WP_179389868.1">
    <property type="nucleotide sequence ID" value="NZ_JACBYQ010000002.1"/>
</dbReference>
<dbReference type="Gene3D" id="3.40.50.1820">
    <property type="entry name" value="alpha/beta hydrolase"/>
    <property type="match status" value="1"/>
</dbReference>
<reference evidence="2 3" key="1">
    <citation type="submission" date="2020-07" db="EMBL/GenBank/DDBJ databases">
        <title>Sequencing the genomes of 1000 actinobacteria strains.</title>
        <authorList>
            <person name="Klenk H.-P."/>
        </authorList>
    </citation>
    <scope>NUCLEOTIDE SEQUENCE [LARGE SCALE GENOMIC DNA]</scope>
    <source>
        <strain evidence="2 3">DSM 102047</strain>
    </source>
</reference>
<name>A0A7Y9LV55_9MICC</name>
<dbReference type="PIRSF" id="PIRSF029171">
    <property type="entry name" value="Esterase_LipA"/>
    <property type="match status" value="1"/>
</dbReference>
<evidence type="ECO:0000313" key="2">
    <source>
        <dbReference type="EMBL" id="NYE96174.1"/>
    </source>
</evidence>
<protein>
    <submittedName>
        <fullName evidence="2">Pimeloyl-ACP methyl ester carboxylesterase</fullName>
    </submittedName>
</protein>
<dbReference type="EMBL" id="JACBYQ010000002">
    <property type="protein sequence ID" value="NYE96174.1"/>
    <property type="molecule type" value="Genomic_DNA"/>
</dbReference>
<evidence type="ECO:0000313" key="3">
    <source>
        <dbReference type="Proteomes" id="UP000521748"/>
    </source>
</evidence>
<dbReference type="PANTHER" id="PTHR34853:SF1">
    <property type="entry name" value="LIPASE 5"/>
    <property type="match status" value="1"/>
</dbReference>
<dbReference type="GO" id="GO:0016042">
    <property type="term" value="P:lipid catabolic process"/>
    <property type="evidence" value="ECO:0007669"/>
    <property type="project" value="InterPro"/>
</dbReference>
<dbReference type="PANTHER" id="PTHR34853">
    <property type="match status" value="1"/>
</dbReference>
<dbReference type="SUPFAM" id="SSF53474">
    <property type="entry name" value="alpha/beta-Hydrolases"/>
    <property type="match status" value="1"/>
</dbReference>
<feature type="chain" id="PRO_5030698684" evidence="1">
    <location>
        <begin position="30"/>
        <end position="427"/>
    </location>
</feature>
<gene>
    <name evidence="2" type="ORF">FHU41_002424</name>
</gene>
<organism evidence="2 3">
    <name type="scientific">Psychromicrobium silvestre</name>
    <dbReference type="NCBI Taxonomy" id="1645614"/>
    <lineage>
        <taxon>Bacteria</taxon>
        <taxon>Bacillati</taxon>
        <taxon>Actinomycetota</taxon>
        <taxon>Actinomycetes</taxon>
        <taxon>Micrococcales</taxon>
        <taxon>Micrococcaceae</taxon>
        <taxon>Psychromicrobium</taxon>
    </lineage>
</organism>
<proteinExistence type="predicted"/>
<dbReference type="InterPro" id="IPR029058">
    <property type="entry name" value="AB_hydrolase_fold"/>
</dbReference>